<dbReference type="RefSeq" id="WP_220252359.1">
    <property type="nucleotide sequence ID" value="NZ_JAICCF010000004.1"/>
</dbReference>
<sequence length="597" mass="68035">MTDKFFDKEWTNYLRSYGFPGSPHNNFHQIANNAFNLLPGTEAVYLNKALSEQKAYTGIAPVRVIPYEYDCLYDGALQLLLNDQYNEQQLLTVYMNVISFYKERQLQSPAGTTQPAATQVYNGIDIIDISSEGSRIDYSEQPTVTGPAMPAGNTPSYYEENAKLGHRFKDKLYLNVREAEWLNKFWNPDNIFLSVEGCCIAVIRLYLACMKVIDKECKQHNSTVEDSVASLTTKVLKIAYKGGDSTESAYYKERIESDIYLTIFKRAENAVREKYAQKRKLNEDFPYNKCSRLFEDQIGKLLAEAIISKEKAVPPADRVTEIQLNAQNNTRWKQFFQQIEERVNKDNYAACVGDVIQLAALNINNPQKENIFFDASKLFAAYDREDAVRFYLKYLHADLRSENADRKQLPKTIHKSLFKTEQEKQSFELVANNLIQTLNLKAALEEVPGIFLKKRRTVQLDAAAIEAVRSAHSETVSHLNRLLQDEEPEDEITLAPAAASITLLPPVVEIRTGNEMVFAAGIALNTQQQELLSLFRDNACSLSADAVSSFAKERKLFKDQLIESINDSCYEVLDDLLIEEYDDTYTITETYFQTITV</sequence>
<evidence type="ECO:0000313" key="2">
    <source>
        <dbReference type="EMBL" id="MBW8687032.1"/>
    </source>
</evidence>
<name>A0ABS7GK53_9BACT</name>
<dbReference type="EMBL" id="JAICCF010000004">
    <property type="protein sequence ID" value="MBW8687032.1"/>
    <property type="molecule type" value="Genomic_DNA"/>
</dbReference>
<dbReference type="Pfam" id="PF15615">
    <property type="entry name" value="TerB_C"/>
    <property type="match status" value="1"/>
</dbReference>
<accession>A0ABS7GK53</accession>
<feature type="domain" description="TerB-C" evidence="1">
    <location>
        <begin position="453"/>
        <end position="595"/>
    </location>
</feature>
<dbReference type="Proteomes" id="UP000812961">
    <property type="component" value="Unassembled WGS sequence"/>
</dbReference>
<evidence type="ECO:0000313" key="3">
    <source>
        <dbReference type="Proteomes" id="UP000812961"/>
    </source>
</evidence>
<keyword evidence="3" id="KW-1185">Reference proteome</keyword>
<gene>
    <name evidence="2" type="ORF">K1Y79_22035</name>
</gene>
<reference evidence="2 3" key="1">
    <citation type="submission" date="2021-08" db="EMBL/GenBank/DDBJ databases">
        <title>The genome sequence of Chitinophaga sp. B61.</title>
        <authorList>
            <person name="Zhang X."/>
        </authorList>
    </citation>
    <scope>NUCLEOTIDE SEQUENCE [LARGE SCALE GENOMIC DNA]</scope>
    <source>
        <strain evidence="2 3">B61</strain>
    </source>
</reference>
<evidence type="ECO:0000259" key="1">
    <source>
        <dbReference type="Pfam" id="PF15615"/>
    </source>
</evidence>
<protein>
    <recommendedName>
        <fullName evidence="1">TerB-C domain-containing protein</fullName>
    </recommendedName>
</protein>
<comment type="caution">
    <text evidence="2">The sequence shown here is derived from an EMBL/GenBank/DDBJ whole genome shotgun (WGS) entry which is preliminary data.</text>
</comment>
<proteinExistence type="predicted"/>
<organism evidence="2 3">
    <name type="scientific">Chitinophaga rhizophila</name>
    <dbReference type="NCBI Taxonomy" id="2866212"/>
    <lineage>
        <taxon>Bacteria</taxon>
        <taxon>Pseudomonadati</taxon>
        <taxon>Bacteroidota</taxon>
        <taxon>Chitinophagia</taxon>
        <taxon>Chitinophagales</taxon>
        <taxon>Chitinophagaceae</taxon>
        <taxon>Chitinophaga</taxon>
    </lineage>
</organism>
<dbReference type="InterPro" id="IPR028932">
    <property type="entry name" value="TerB-C"/>
</dbReference>